<accession>A0A381ZYL4</accession>
<dbReference type="EMBL" id="UINC01023204">
    <property type="protein sequence ID" value="SVA94405.1"/>
    <property type="molecule type" value="Genomic_DNA"/>
</dbReference>
<dbReference type="SUPFAM" id="SSF51197">
    <property type="entry name" value="Clavaminate synthase-like"/>
    <property type="match status" value="1"/>
</dbReference>
<dbReference type="Gene3D" id="2.60.120.620">
    <property type="entry name" value="q2cbj1_9rhob like domain"/>
    <property type="match status" value="1"/>
</dbReference>
<feature type="non-terminal residue" evidence="1">
    <location>
        <position position="206"/>
    </location>
</feature>
<dbReference type="Pfam" id="PF05721">
    <property type="entry name" value="PhyH"/>
    <property type="match status" value="1"/>
</dbReference>
<dbReference type="AlphaFoldDB" id="A0A381ZYL4"/>
<gene>
    <name evidence="1" type="ORF">METZ01_LOCUS147259</name>
</gene>
<evidence type="ECO:0000313" key="1">
    <source>
        <dbReference type="EMBL" id="SVA94405.1"/>
    </source>
</evidence>
<dbReference type="InterPro" id="IPR008775">
    <property type="entry name" value="Phytyl_CoA_dOase-like"/>
</dbReference>
<sequence length="206" mass="22451">MTEVQQYLFDLQGYIVIEDVLSGDELAVLNELFDQQGLPPPGKTSRFGAAPDGAGFLQWGQPLCDLLDHPDIMPVLRFRLGDCFRLDRLYGMYMRQGMGRGGLHSDYGASARTSAVEPGEYYHPRDNEIVDGFIVVAWSLTDAGPGRGGFCCIPGSHKSHFRLPQTIHDAPEEASCLVTPNAPAGSVILFTESLTHATAAWTAGHE</sequence>
<reference evidence="1" key="1">
    <citation type="submission" date="2018-05" db="EMBL/GenBank/DDBJ databases">
        <authorList>
            <person name="Lanie J.A."/>
            <person name="Ng W.-L."/>
            <person name="Kazmierczak K.M."/>
            <person name="Andrzejewski T.M."/>
            <person name="Davidsen T.M."/>
            <person name="Wayne K.J."/>
            <person name="Tettelin H."/>
            <person name="Glass J.I."/>
            <person name="Rusch D."/>
            <person name="Podicherti R."/>
            <person name="Tsui H.-C.T."/>
            <person name="Winkler M.E."/>
        </authorList>
    </citation>
    <scope>NUCLEOTIDE SEQUENCE</scope>
</reference>
<evidence type="ECO:0008006" key="2">
    <source>
        <dbReference type="Google" id="ProtNLM"/>
    </source>
</evidence>
<organism evidence="1">
    <name type="scientific">marine metagenome</name>
    <dbReference type="NCBI Taxonomy" id="408172"/>
    <lineage>
        <taxon>unclassified sequences</taxon>
        <taxon>metagenomes</taxon>
        <taxon>ecological metagenomes</taxon>
    </lineage>
</organism>
<protein>
    <recommendedName>
        <fullName evidence="2">Mitomycin antibiotics/polyketide fumonisin biosynthesis protein</fullName>
    </recommendedName>
</protein>
<proteinExistence type="predicted"/>
<name>A0A381ZYL4_9ZZZZ</name>